<reference evidence="8" key="1">
    <citation type="submission" date="2020-12" db="EMBL/GenBank/DDBJ databases">
        <title>Bacterial novel species Mucilaginibacter sp. SD-g isolated from soil.</title>
        <authorList>
            <person name="Jung H.-Y."/>
        </authorList>
    </citation>
    <scope>NUCLEOTIDE SEQUENCE</scope>
    <source>
        <strain evidence="8">SD-g</strain>
    </source>
</reference>
<evidence type="ECO:0000256" key="3">
    <source>
        <dbReference type="ARBA" id="ARBA00023110"/>
    </source>
</evidence>
<evidence type="ECO:0000256" key="5">
    <source>
        <dbReference type="PROSITE-ProRule" id="PRU00277"/>
    </source>
</evidence>
<organism evidence="8 9">
    <name type="scientific">Mucilaginibacter segetis</name>
    <dbReference type="NCBI Taxonomy" id="2793071"/>
    <lineage>
        <taxon>Bacteria</taxon>
        <taxon>Pseudomonadati</taxon>
        <taxon>Bacteroidota</taxon>
        <taxon>Sphingobacteriia</taxon>
        <taxon>Sphingobacteriales</taxon>
        <taxon>Sphingobacteriaceae</taxon>
        <taxon>Mucilaginibacter</taxon>
    </lineage>
</organism>
<evidence type="ECO:0000313" key="9">
    <source>
        <dbReference type="Proteomes" id="UP000613193"/>
    </source>
</evidence>
<evidence type="ECO:0000256" key="1">
    <source>
        <dbReference type="ARBA" id="ARBA00000971"/>
    </source>
</evidence>
<keyword evidence="4 5" id="KW-0413">Isomerase</keyword>
<dbReference type="Gene3D" id="3.10.50.40">
    <property type="match status" value="2"/>
</dbReference>
<evidence type="ECO:0000256" key="2">
    <source>
        <dbReference type="ARBA" id="ARBA00006577"/>
    </source>
</evidence>
<dbReference type="GO" id="GO:0003755">
    <property type="term" value="F:peptidyl-prolyl cis-trans isomerase activity"/>
    <property type="evidence" value="ECO:0007669"/>
    <property type="project" value="UniProtKB-UniRule"/>
</dbReference>
<dbReference type="Pfam" id="PF00254">
    <property type="entry name" value="FKBP_C"/>
    <property type="match status" value="1"/>
</dbReference>
<gene>
    <name evidence="8" type="ORF">I5M19_00830</name>
</gene>
<name>A0A934PRW4_9SPHI</name>
<dbReference type="AlphaFoldDB" id="A0A934PRW4"/>
<dbReference type="SUPFAM" id="SSF54534">
    <property type="entry name" value="FKBP-like"/>
    <property type="match status" value="2"/>
</dbReference>
<comment type="catalytic activity">
    <reaction evidence="1 5 6">
        <text>[protein]-peptidylproline (omega=180) = [protein]-peptidylproline (omega=0)</text>
        <dbReference type="Rhea" id="RHEA:16237"/>
        <dbReference type="Rhea" id="RHEA-COMP:10747"/>
        <dbReference type="Rhea" id="RHEA-COMP:10748"/>
        <dbReference type="ChEBI" id="CHEBI:83833"/>
        <dbReference type="ChEBI" id="CHEBI:83834"/>
        <dbReference type="EC" id="5.2.1.8"/>
    </reaction>
</comment>
<evidence type="ECO:0000256" key="6">
    <source>
        <dbReference type="RuleBase" id="RU003915"/>
    </source>
</evidence>
<dbReference type="RefSeq" id="WP_200063079.1">
    <property type="nucleotide sequence ID" value="NZ_JAEHFW010000001.1"/>
</dbReference>
<evidence type="ECO:0000313" key="8">
    <source>
        <dbReference type="EMBL" id="MBK0377833.1"/>
    </source>
</evidence>
<evidence type="ECO:0000259" key="7">
    <source>
        <dbReference type="PROSITE" id="PS50059"/>
    </source>
</evidence>
<dbReference type="EC" id="5.2.1.8" evidence="6"/>
<keyword evidence="9" id="KW-1185">Reference proteome</keyword>
<evidence type="ECO:0000256" key="4">
    <source>
        <dbReference type="ARBA" id="ARBA00023235"/>
    </source>
</evidence>
<dbReference type="PROSITE" id="PS51257">
    <property type="entry name" value="PROKAR_LIPOPROTEIN"/>
    <property type="match status" value="1"/>
</dbReference>
<comment type="caution">
    <text evidence="8">The sequence shown here is derived from an EMBL/GenBank/DDBJ whole genome shotgun (WGS) entry which is preliminary data.</text>
</comment>
<comment type="similarity">
    <text evidence="2 6">Belongs to the FKBP-type PPIase family.</text>
</comment>
<dbReference type="PANTHER" id="PTHR43811">
    <property type="entry name" value="FKBP-TYPE PEPTIDYL-PROLYL CIS-TRANS ISOMERASE FKPA"/>
    <property type="match status" value="1"/>
</dbReference>
<dbReference type="PANTHER" id="PTHR43811:SF19">
    <property type="entry name" value="39 KDA FK506-BINDING NUCLEAR PROTEIN"/>
    <property type="match status" value="1"/>
</dbReference>
<accession>A0A934PRW4</accession>
<dbReference type="InterPro" id="IPR001179">
    <property type="entry name" value="PPIase_FKBP_dom"/>
</dbReference>
<feature type="domain" description="PPIase FKBP-type" evidence="7">
    <location>
        <begin position="200"/>
        <end position="301"/>
    </location>
</feature>
<dbReference type="PROSITE" id="PS50059">
    <property type="entry name" value="FKBP_PPIASE"/>
    <property type="match status" value="1"/>
</dbReference>
<dbReference type="Proteomes" id="UP000613193">
    <property type="component" value="Unassembled WGS sequence"/>
</dbReference>
<dbReference type="InterPro" id="IPR046357">
    <property type="entry name" value="PPIase_dom_sf"/>
</dbReference>
<keyword evidence="3 5" id="KW-0697">Rotamase</keyword>
<protein>
    <recommendedName>
        <fullName evidence="6">Peptidyl-prolyl cis-trans isomerase</fullName>
        <ecNumber evidence="6">5.2.1.8</ecNumber>
    </recommendedName>
</protein>
<sequence length="305" mass="33039">MRKNLMFIAIATLGLASCKGGFKQLDGGVLYNIHEDKSGPTIQPGDFMSLNLIMKTEGDSVLGSTYEIGTPSTNVMPKEQRKGDITAAFLKLSEGDSATVKLTIDSILKKGVPRPPGIKGKYIVYEVKVEKVIPKGNLTDSVFQAKISDYLKAEADKIKAAEPAKLKKYVEDNKLKTTITPSGLQYVITKPGTGPTAANGDTAVVNYTCKLLSGKFIQSSIKEVAIKEKAQIDPRQPFEPIHIPIGEGKVIKGWDEGLLLLNKGAKATFIIPSNLAWDEQGAPSIPPYSPVVFDVEMVDIIHPKK</sequence>
<dbReference type="EMBL" id="JAEHFW010000001">
    <property type="protein sequence ID" value="MBK0377833.1"/>
    <property type="molecule type" value="Genomic_DNA"/>
</dbReference>
<proteinExistence type="inferred from homology"/>